<sequence length="366" mass="40854">MRLFRPALGLAFALLTACAPADAQIEAVWPGAEWERVRNADLAAHGWSREGLDRTFDFIRDSANTTGLVVVDRGRVVFDYGDVEELSYLASVRKSVLAMLYGSWVDDGTIDLDATLGELGVDDVGGLLDIEKRATVRDLITARSGIYHAASNGGDDLANAPERGSREPGTTMLYNNWDFNAAGAVFEQLTGRDIYDEVERQLAVPLRFEDWDRGAQRKSGNLEISRNPAYHMWISTRDMARIGYLMLRGGEWDGEQVMSREWLRTISSVVTPLEEMNPVSRRDGYFGYGYMWWVWDGPGAVGPFEGAYTGRGAIGQWITVLPAVDLVIAHKTNSVYSRTTSWASWQRVVELLLDAKGVSVDRWPWS</sequence>
<dbReference type="InterPro" id="IPR001466">
    <property type="entry name" value="Beta-lactam-related"/>
</dbReference>
<dbReference type="EC" id="3.-.-.-" evidence="3"/>
<dbReference type="SUPFAM" id="SSF56601">
    <property type="entry name" value="beta-lactamase/transpeptidase-like"/>
    <property type="match status" value="1"/>
</dbReference>
<dbReference type="Gene3D" id="3.40.710.10">
    <property type="entry name" value="DD-peptidase/beta-lactamase superfamily"/>
    <property type="match status" value="1"/>
</dbReference>
<dbReference type="PANTHER" id="PTHR43283">
    <property type="entry name" value="BETA-LACTAMASE-RELATED"/>
    <property type="match status" value="1"/>
</dbReference>
<dbReference type="PANTHER" id="PTHR43283:SF7">
    <property type="entry name" value="BETA-LACTAMASE-RELATED DOMAIN-CONTAINING PROTEIN"/>
    <property type="match status" value="1"/>
</dbReference>
<keyword evidence="1" id="KW-0732">Signal</keyword>
<dbReference type="PROSITE" id="PS51257">
    <property type="entry name" value="PROKAR_LIPOPROTEIN"/>
    <property type="match status" value="1"/>
</dbReference>
<dbReference type="InterPro" id="IPR050789">
    <property type="entry name" value="Diverse_Enzym_Activities"/>
</dbReference>
<organism evidence="3 4">
    <name type="scientific">Gaopeijia maritima</name>
    <dbReference type="NCBI Taxonomy" id="3119007"/>
    <lineage>
        <taxon>Bacteria</taxon>
        <taxon>Pseudomonadati</taxon>
        <taxon>Gemmatimonadota</taxon>
        <taxon>Longimicrobiia</taxon>
        <taxon>Gaopeijiales</taxon>
        <taxon>Gaopeijiaceae</taxon>
        <taxon>Gaopeijia</taxon>
    </lineage>
</organism>
<accession>A0ABU9EFQ7</accession>
<dbReference type="Pfam" id="PF00144">
    <property type="entry name" value="Beta-lactamase"/>
    <property type="match status" value="1"/>
</dbReference>
<dbReference type="InterPro" id="IPR012338">
    <property type="entry name" value="Beta-lactam/transpept-like"/>
</dbReference>
<dbReference type="GO" id="GO:0016787">
    <property type="term" value="F:hydrolase activity"/>
    <property type="evidence" value="ECO:0007669"/>
    <property type="project" value="UniProtKB-KW"/>
</dbReference>
<gene>
    <name evidence="3" type="ORF">WI372_17570</name>
</gene>
<proteinExistence type="predicted"/>
<dbReference type="EMBL" id="JBBHLI010000015">
    <property type="protein sequence ID" value="MEK9502810.1"/>
    <property type="molecule type" value="Genomic_DNA"/>
</dbReference>
<feature type="chain" id="PRO_5046985429" evidence="1">
    <location>
        <begin position="24"/>
        <end position="366"/>
    </location>
</feature>
<dbReference type="Proteomes" id="UP001484239">
    <property type="component" value="Unassembled WGS sequence"/>
</dbReference>
<dbReference type="RefSeq" id="WP_405281072.1">
    <property type="nucleotide sequence ID" value="NZ_JBBHLI010000015.1"/>
</dbReference>
<evidence type="ECO:0000313" key="4">
    <source>
        <dbReference type="Proteomes" id="UP001484239"/>
    </source>
</evidence>
<protein>
    <submittedName>
        <fullName evidence="3">Serine hydrolase</fullName>
        <ecNumber evidence="3">3.-.-.-</ecNumber>
    </submittedName>
</protein>
<feature type="domain" description="Beta-lactamase-related" evidence="2">
    <location>
        <begin position="67"/>
        <end position="337"/>
    </location>
</feature>
<evidence type="ECO:0000256" key="1">
    <source>
        <dbReference type="SAM" id="SignalP"/>
    </source>
</evidence>
<evidence type="ECO:0000313" key="3">
    <source>
        <dbReference type="EMBL" id="MEK9502810.1"/>
    </source>
</evidence>
<reference evidence="3 4" key="1">
    <citation type="submission" date="2024-02" db="EMBL/GenBank/DDBJ databases">
        <title>A novel Gemmatimonadota bacterium.</title>
        <authorList>
            <person name="Du Z.-J."/>
            <person name="Ye Y.-Q."/>
        </authorList>
    </citation>
    <scope>NUCLEOTIDE SEQUENCE [LARGE SCALE GENOMIC DNA]</scope>
    <source>
        <strain evidence="3 4">DH-20</strain>
    </source>
</reference>
<keyword evidence="4" id="KW-1185">Reference proteome</keyword>
<keyword evidence="3" id="KW-0378">Hydrolase</keyword>
<feature type="signal peptide" evidence="1">
    <location>
        <begin position="1"/>
        <end position="23"/>
    </location>
</feature>
<name>A0ABU9EFQ7_9BACT</name>
<comment type="caution">
    <text evidence="3">The sequence shown here is derived from an EMBL/GenBank/DDBJ whole genome shotgun (WGS) entry which is preliminary data.</text>
</comment>
<evidence type="ECO:0000259" key="2">
    <source>
        <dbReference type="Pfam" id="PF00144"/>
    </source>
</evidence>